<sequence>VHLGTIGLGQLTFSRHCALITRAKRTTSTPKETPDPMVPPGSFVLIAVLTVLMMDEENGANARRVKRSAQTYTTKYDNIDIDQILASNRLLKNYVNCLLDKGGCTQEGKELKKYLPDAIATECSKCSQTQKKIAGRVFQALLLNHRDDWELLTNKYDPEGNFQKKYLQEDEDYSDLEEA</sequence>
<reference evidence="1" key="1">
    <citation type="journal article" date="2013" name="Genome Biol.">
        <title>Draft genome of the mountain pine beetle, Dendroctonus ponderosae Hopkins, a major forest pest.</title>
        <authorList>
            <person name="Keeling C.I."/>
            <person name="Yuen M.M."/>
            <person name="Liao N.Y."/>
            <person name="Docking T.R."/>
            <person name="Chan S.K."/>
            <person name="Taylor G.A."/>
            <person name="Palmquist D.L."/>
            <person name="Jackman S.D."/>
            <person name="Nguyen A."/>
            <person name="Li M."/>
            <person name="Henderson H."/>
            <person name="Janes J.K."/>
            <person name="Zhao Y."/>
            <person name="Pandoh P."/>
            <person name="Moore R."/>
            <person name="Sperling F.A."/>
            <person name="Huber D.P."/>
            <person name="Birol I."/>
            <person name="Jones S.J."/>
            <person name="Bohlmann J."/>
        </authorList>
    </citation>
    <scope>NUCLEOTIDE SEQUENCE</scope>
</reference>
<name>N6TJP6_DENPD</name>
<proteinExistence type="predicted"/>
<dbReference type="InterPro" id="IPR036682">
    <property type="entry name" value="OS_D_A10/PebIII_sf"/>
</dbReference>
<dbReference type="InterPro" id="IPR005055">
    <property type="entry name" value="A10/PebIII"/>
</dbReference>
<dbReference type="Gene3D" id="1.10.2080.10">
    <property type="entry name" value="Insect odorant-binding protein A10/Ejaculatory bulb-specific protein 3"/>
    <property type="match status" value="1"/>
</dbReference>
<dbReference type="OrthoDB" id="6344725at2759"/>
<evidence type="ECO:0000313" key="1">
    <source>
        <dbReference type="EMBL" id="ENN78078.1"/>
    </source>
</evidence>
<accession>N6TJP6</accession>
<dbReference type="PANTHER" id="PTHR11257:SF12">
    <property type="entry name" value="EJACULATORY BULB-SPECIFIC PROTEIN 3-RELATED"/>
    <property type="match status" value="1"/>
</dbReference>
<dbReference type="HOGENOM" id="CLU_1507076_0_0_1"/>
<dbReference type="OMA" id="VNQCANC"/>
<gene>
    <name evidence="1" type="ORF">YQE_05232</name>
</gene>
<organism evidence="1">
    <name type="scientific">Dendroctonus ponderosae</name>
    <name type="common">Mountain pine beetle</name>
    <dbReference type="NCBI Taxonomy" id="77166"/>
    <lineage>
        <taxon>Eukaryota</taxon>
        <taxon>Metazoa</taxon>
        <taxon>Ecdysozoa</taxon>
        <taxon>Arthropoda</taxon>
        <taxon>Hexapoda</taxon>
        <taxon>Insecta</taxon>
        <taxon>Pterygota</taxon>
        <taxon>Neoptera</taxon>
        <taxon>Endopterygota</taxon>
        <taxon>Coleoptera</taxon>
        <taxon>Polyphaga</taxon>
        <taxon>Cucujiformia</taxon>
        <taxon>Curculionidae</taxon>
        <taxon>Scolytinae</taxon>
        <taxon>Dendroctonus</taxon>
    </lineage>
</organism>
<dbReference type="SUPFAM" id="SSF100910">
    <property type="entry name" value="Chemosensory protein Csp2"/>
    <property type="match status" value="1"/>
</dbReference>
<protein>
    <submittedName>
        <fullName evidence="1">Uncharacterized protein</fullName>
    </submittedName>
</protein>
<feature type="non-terminal residue" evidence="1">
    <location>
        <position position="1"/>
    </location>
</feature>
<dbReference type="Pfam" id="PF03392">
    <property type="entry name" value="OS-D"/>
    <property type="match status" value="1"/>
</dbReference>
<dbReference type="AlphaFoldDB" id="N6TJP6"/>
<dbReference type="PANTHER" id="PTHR11257">
    <property type="entry name" value="CHEMOSENSORY PROTEIN-RELATED"/>
    <property type="match status" value="1"/>
</dbReference>
<dbReference type="EMBL" id="KB740923">
    <property type="protein sequence ID" value="ENN78078.1"/>
    <property type="molecule type" value="Genomic_DNA"/>
</dbReference>